<sequence>MRSKVPIFKKLSTDFTNQLKRVRPYIYREALHMGKIAIQLYSVRDHTSKDFLGTLRKLGEMGYEAVQFAGFFDTPANELKQVMDESGLVAAGSHMPFDSLTGDQLEASLTYNKTIGNDLIICPILPEELRADEGAYYRAAEELNEIGRKCSEAGFTFAYHNHNMEFFDLGNGKRGFDILFEETDREYVKMELDCYWATHAGVDPLQTIKAYDDLVVSLHIKDMTVENGEKRSIEIGKGSLDIGTLWETGESVGVDWYVIEQEQFDGDPLESARENVENLKAKVRK</sequence>
<dbReference type="AlphaFoldDB" id="A0A6N7QUH9"/>
<dbReference type="PANTHER" id="PTHR12110:SF41">
    <property type="entry name" value="INOSOSE DEHYDRATASE"/>
    <property type="match status" value="1"/>
</dbReference>
<dbReference type="Gene3D" id="3.20.20.150">
    <property type="entry name" value="Divalent-metal-dependent TIM barrel enzymes"/>
    <property type="match status" value="1"/>
</dbReference>
<dbReference type="InterPro" id="IPR036237">
    <property type="entry name" value="Xyl_isomerase-like_sf"/>
</dbReference>
<dbReference type="PANTHER" id="PTHR12110">
    <property type="entry name" value="HYDROXYPYRUVATE ISOMERASE"/>
    <property type="match status" value="1"/>
</dbReference>
<evidence type="ECO:0000313" key="3">
    <source>
        <dbReference type="Proteomes" id="UP000435187"/>
    </source>
</evidence>
<protein>
    <submittedName>
        <fullName evidence="2">TIM barrel protein</fullName>
    </submittedName>
</protein>
<dbReference type="InterPro" id="IPR050312">
    <property type="entry name" value="IolE/XylAMocC-like"/>
</dbReference>
<evidence type="ECO:0000313" key="2">
    <source>
        <dbReference type="EMBL" id="MRI65777.1"/>
    </source>
</evidence>
<name>A0A6N7QUH9_9BACI</name>
<evidence type="ECO:0000259" key="1">
    <source>
        <dbReference type="Pfam" id="PF01261"/>
    </source>
</evidence>
<accession>A0A6N7QUH9</accession>
<proteinExistence type="predicted"/>
<dbReference type="Proteomes" id="UP000435187">
    <property type="component" value="Unassembled WGS sequence"/>
</dbReference>
<dbReference type="SUPFAM" id="SSF51658">
    <property type="entry name" value="Xylose isomerase-like"/>
    <property type="match status" value="1"/>
</dbReference>
<keyword evidence="3" id="KW-1185">Reference proteome</keyword>
<organism evidence="2 3">
    <name type="scientific">Gracilibacillus thailandensis</name>
    <dbReference type="NCBI Taxonomy" id="563735"/>
    <lineage>
        <taxon>Bacteria</taxon>
        <taxon>Bacillati</taxon>
        <taxon>Bacillota</taxon>
        <taxon>Bacilli</taxon>
        <taxon>Bacillales</taxon>
        <taxon>Bacillaceae</taxon>
        <taxon>Gracilibacillus</taxon>
    </lineage>
</organism>
<dbReference type="EMBL" id="WJEE01000008">
    <property type="protein sequence ID" value="MRI65777.1"/>
    <property type="molecule type" value="Genomic_DNA"/>
</dbReference>
<gene>
    <name evidence="2" type="ORF">GH885_05380</name>
</gene>
<dbReference type="Pfam" id="PF01261">
    <property type="entry name" value="AP_endonuc_2"/>
    <property type="match status" value="1"/>
</dbReference>
<feature type="domain" description="Xylose isomerase-like TIM barrel" evidence="1">
    <location>
        <begin position="56"/>
        <end position="281"/>
    </location>
</feature>
<comment type="caution">
    <text evidence="2">The sequence shown here is derived from an EMBL/GenBank/DDBJ whole genome shotgun (WGS) entry which is preliminary data.</text>
</comment>
<reference evidence="2 3" key="1">
    <citation type="submission" date="2019-10" db="EMBL/GenBank/DDBJ databases">
        <title>Gracilibacillus salitolerans sp. nov., a moderate halophile isolated from a saline soil in northwest China.</title>
        <authorList>
            <person name="Gan L."/>
        </authorList>
    </citation>
    <scope>NUCLEOTIDE SEQUENCE [LARGE SCALE GENOMIC DNA]</scope>
    <source>
        <strain evidence="2 3">TP2-8</strain>
    </source>
</reference>
<dbReference type="InterPro" id="IPR013022">
    <property type="entry name" value="Xyl_isomerase-like_TIM-brl"/>
</dbReference>